<keyword evidence="4" id="KW-0418">Kinase</keyword>
<dbReference type="AlphaFoldDB" id="A0A914XQ96"/>
<dbReference type="GO" id="GO:0004674">
    <property type="term" value="F:protein serine/threonine kinase activity"/>
    <property type="evidence" value="ECO:0007669"/>
    <property type="project" value="UniProtKB-KW"/>
</dbReference>
<dbReference type="WBParaSite" id="PSAMB.scaffold900size38983.g9539.t1">
    <property type="protein sequence ID" value="PSAMB.scaffold900size38983.g9539.t1"/>
    <property type="gene ID" value="PSAMB.scaffold900size38983.g9539"/>
</dbReference>
<dbReference type="PANTHER" id="PTHR45646:SF11">
    <property type="entry name" value="SERINE_THREONINE-PROTEIN KINASE DOA"/>
    <property type="match status" value="1"/>
</dbReference>
<keyword evidence="8" id="KW-1185">Reference proteome</keyword>
<dbReference type="InterPro" id="IPR051175">
    <property type="entry name" value="CLK_kinases"/>
</dbReference>
<evidence type="ECO:0000259" key="7">
    <source>
        <dbReference type="PROSITE" id="PS50011"/>
    </source>
</evidence>
<comment type="similarity">
    <text evidence="6">Belongs to the protein kinase superfamily. CMGC Ser/Thr protein kinase family. Lammer subfamily.</text>
</comment>
<evidence type="ECO:0000256" key="3">
    <source>
        <dbReference type="ARBA" id="ARBA00022741"/>
    </source>
</evidence>
<dbReference type="Gene3D" id="1.10.510.10">
    <property type="entry name" value="Transferase(Phosphotransferase) domain 1"/>
    <property type="match status" value="1"/>
</dbReference>
<evidence type="ECO:0000256" key="6">
    <source>
        <dbReference type="ARBA" id="ARBA00037966"/>
    </source>
</evidence>
<dbReference type="GO" id="GO:0043484">
    <property type="term" value="P:regulation of RNA splicing"/>
    <property type="evidence" value="ECO:0007669"/>
    <property type="project" value="TreeGrafter"/>
</dbReference>
<evidence type="ECO:0000256" key="1">
    <source>
        <dbReference type="ARBA" id="ARBA00022527"/>
    </source>
</evidence>
<dbReference type="GO" id="GO:0005634">
    <property type="term" value="C:nucleus"/>
    <property type="evidence" value="ECO:0007669"/>
    <property type="project" value="TreeGrafter"/>
</dbReference>
<name>A0A914XQ96_9BILA</name>
<dbReference type="GO" id="GO:0005524">
    <property type="term" value="F:ATP binding"/>
    <property type="evidence" value="ECO:0007669"/>
    <property type="project" value="UniProtKB-KW"/>
</dbReference>
<reference evidence="9" key="1">
    <citation type="submission" date="2022-11" db="UniProtKB">
        <authorList>
            <consortium name="WormBaseParasite"/>
        </authorList>
    </citation>
    <scope>IDENTIFICATION</scope>
</reference>
<protein>
    <submittedName>
        <fullName evidence="9">Protein kinase domain-containing protein</fullName>
    </submittedName>
</protein>
<keyword evidence="5" id="KW-0067">ATP-binding</keyword>
<dbReference type="SUPFAM" id="SSF56112">
    <property type="entry name" value="Protein kinase-like (PK-like)"/>
    <property type="match status" value="1"/>
</dbReference>
<dbReference type="InterPro" id="IPR000719">
    <property type="entry name" value="Prot_kinase_dom"/>
</dbReference>
<proteinExistence type="inferred from homology"/>
<keyword evidence="2" id="KW-0808">Transferase</keyword>
<dbReference type="PANTHER" id="PTHR45646">
    <property type="entry name" value="SERINE/THREONINE-PROTEIN KINASE DOA-RELATED"/>
    <property type="match status" value="1"/>
</dbReference>
<accession>A0A914XQ96</accession>
<evidence type="ECO:0000313" key="9">
    <source>
        <dbReference type="WBParaSite" id="PSAMB.scaffold900size38983.g9539.t1"/>
    </source>
</evidence>
<feature type="domain" description="Protein kinase" evidence="7">
    <location>
        <begin position="1"/>
        <end position="194"/>
    </location>
</feature>
<organism evidence="8 9">
    <name type="scientific">Plectus sambesii</name>
    <dbReference type="NCBI Taxonomy" id="2011161"/>
    <lineage>
        <taxon>Eukaryota</taxon>
        <taxon>Metazoa</taxon>
        <taxon>Ecdysozoa</taxon>
        <taxon>Nematoda</taxon>
        <taxon>Chromadorea</taxon>
        <taxon>Plectida</taxon>
        <taxon>Plectina</taxon>
        <taxon>Plectoidea</taxon>
        <taxon>Plectidae</taxon>
        <taxon>Plectus</taxon>
    </lineage>
</organism>
<evidence type="ECO:0000313" key="8">
    <source>
        <dbReference type="Proteomes" id="UP000887566"/>
    </source>
</evidence>
<evidence type="ECO:0000256" key="4">
    <source>
        <dbReference type="ARBA" id="ARBA00022777"/>
    </source>
</evidence>
<dbReference type="InterPro" id="IPR011009">
    <property type="entry name" value="Kinase-like_dom_sf"/>
</dbReference>
<sequence>MLVNDDYETILDPSTNKAVRVLKDTTIRVIDFSYITFIEHRQRGERHTCMRVCPEMDLGIKWSYMADVWNIGNMLTKLYRGVWAETFQDVLRLCAKTQCQCLNVRRLACLERVIGPYPQALINKRGYFFYSNGSVNIRYCTTKEKLDEKCKPLKSMMRSNEIENRNFFDLLEQMLRHDPDQRITLPRALKHPFFDALSEEQRTLQ</sequence>
<evidence type="ECO:0000256" key="5">
    <source>
        <dbReference type="ARBA" id="ARBA00022840"/>
    </source>
</evidence>
<dbReference type="Proteomes" id="UP000887566">
    <property type="component" value="Unplaced"/>
</dbReference>
<dbReference type="PROSITE" id="PS50011">
    <property type="entry name" value="PROTEIN_KINASE_DOM"/>
    <property type="match status" value="1"/>
</dbReference>
<keyword evidence="1" id="KW-0723">Serine/threonine-protein kinase</keyword>
<keyword evidence="3" id="KW-0547">Nucleotide-binding</keyword>
<evidence type="ECO:0000256" key="2">
    <source>
        <dbReference type="ARBA" id="ARBA00022679"/>
    </source>
</evidence>